<feature type="domain" description="RecX second three-helical" evidence="6">
    <location>
        <begin position="112"/>
        <end position="153"/>
    </location>
</feature>
<dbReference type="NCBIfam" id="NF010733">
    <property type="entry name" value="PRK14135.1"/>
    <property type="match status" value="1"/>
</dbReference>
<dbReference type="RefSeq" id="WP_061802462.1">
    <property type="nucleotide sequence ID" value="NZ_FOXX01000011.1"/>
</dbReference>
<feature type="domain" description="RecX first three-helical" evidence="8">
    <location>
        <begin position="66"/>
        <end position="105"/>
    </location>
</feature>
<dbReference type="GeneID" id="93712473"/>
<dbReference type="Pfam" id="PF02631">
    <property type="entry name" value="RecX_HTH2"/>
    <property type="match status" value="1"/>
</dbReference>
<organism evidence="9 10">
    <name type="scientific">Priestia endophytica DSM 13796</name>
    <dbReference type="NCBI Taxonomy" id="1121089"/>
    <lineage>
        <taxon>Bacteria</taxon>
        <taxon>Bacillati</taxon>
        <taxon>Bacillota</taxon>
        <taxon>Bacilli</taxon>
        <taxon>Bacillales</taxon>
        <taxon>Bacillaceae</taxon>
        <taxon>Priestia</taxon>
    </lineage>
</organism>
<name>A0A1I6BN81_9BACI</name>
<evidence type="ECO:0000256" key="5">
    <source>
        <dbReference type="HAMAP-Rule" id="MF_01114"/>
    </source>
</evidence>
<dbReference type="InterPro" id="IPR053926">
    <property type="entry name" value="RecX_HTH_1st"/>
</dbReference>
<keyword evidence="10" id="KW-1185">Reference proteome</keyword>
<dbReference type="InterPro" id="IPR053924">
    <property type="entry name" value="RecX_HTH_2nd"/>
</dbReference>
<gene>
    <name evidence="5" type="primary">recX</name>
    <name evidence="9" type="ORF">SAMN02745910_03899</name>
</gene>
<dbReference type="Pfam" id="PF21981">
    <property type="entry name" value="RecX_HTH3"/>
    <property type="match status" value="2"/>
</dbReference>
<comment type="subcellular location">
    <subcellularLocation>
        <location evidence="1 5">Cytoplasm</location>
    </subcellularLocation>
</comment>
<keyword evidence="4 5" id="KW-0963">Cytoplasm</keyword>
<dbReference type="Pfam" id="PF21982">
    <property type="entry name" value="RecX_HTH1"/>
    <property type="match status" value="1"/>
</dbReference>
<evidence type="ECO:0000259" key="7">
    <source>
        <dbReference type="Pfam" id="PF21981"/>
    </source>
</evidence>
<dbReference type="PANTHER" id="PTHR33602:SF1">
    <property type="entry name" value="REGULATORY PROTEIN RECX FAMILY PROTEIN"/>
    <property type="match status" value="1"/>
</dbReference>
<proteinExistence type="inferred from homology"/>
<comment type="caution">
    <text evidence="9">The sequence shown here is derived from an EMBL/GenBank/DDBJ whole genome shotgun (WGS) entry which is preliminary data.</text>
</comment>
<feature type="domain" description="RecX third three-helical" evidence="7">
    <location>
        <begin position="160"/>
        <end position="206"/>
    </location>
</feature>
<evidence type="ECO:0000256" key="1">
    <source>
        <dbReference type="ARBA" id="ARBA00004496"/>
    </source>
</evidence>
<dbReference type="Proteomes" id="UP000182762">
    <property type="component" value="Unassembled WGS sequence"/>
</dbReference>
<protein>
    <recommendedName>
        <fullName evidence="3 5">Regulatory protein RecX</fullName>
    </recommendedName>
</protein>
<evidence type="ECO:0000256" key="4">
    <source>
        <dbReference type="ARBA" id="ARBA00022490"/>
    </source>
</evidence>
<evidence type="ECO:0000313" key="9">
    <source>
        <dbReference type="EMBL" id="SFQ82392.1"/>
    </source>
</evidence>
<dbReference type="PANTHER" id="PTHR33602">
    <property type="entry name" value="REGULATORY PROTEIN RECX FAMILY PROTEIN"/>
    <property type="match status" value="1"/>
</dbReference>
<dbReference type="InterPro" id="IPR003783">
    <property type="entry name" value="Regulatory_RecX"/>
</dbReference>
<dbReference type="InterPro" id="IPR036388">
    <property type="entry name" value="WH-like_DNA-bd_sf"/>
</dbReference>
<comment type="function">
    <text evidence="5">Modulates RecA activity.</text>
</comment>
<dbReference type="Gene3D" id="1.10.10.10">
    <property type="entry name" value="Winged helix-like DNA-binding domain superfamily/Winged helix DNA-binding domain"/>
    <property type="match status" value="4"/>
</dbReference>
<evidence type="ECO:0000313" key="10">
    <source>
        <dbReference type="Proteomes" id="UP000182762"/>
    </source>
</evidence>
<reference evidence="9 10" key="1">
    <citation type="submission" date="2016-10" db="EMBL/GenBank/DDBJ databases">
        <authorList>
            <person name="Varghese N."/>
            <person name="Submissions S."/>
        </authorList>
    </citation>
    <scope>NUCLEOTIDE SEQUENCE [LARGE SCALE GENOMIC DNA]</scope>
    <source>
        <strain evidence="9 10">DSM 13796</strain>
    </source>
</reference>
<evidence type="ECO:0000256" key="2">
    <source>
        <dbReference type="ARBA" id="ARBA00009695"/>
    </source>
</evidence>
<accession>A0A1I6BN81</accession>
<feature type="domain" description="RecX third three-helical" evidence="7">
    <location>
        <begin position="216"/>
        <end position="263"/>
    </location>
</feature>
<evidence type="ECO:0000256" key="3">
    <source>
        <dbReference type="ARBA" id="ARBA00018111"/>
    </source>
</evidence>
<comment type="similarity">
    <text evidence="2 5">Belongs to the RecX family.</text>
</comment>
<dbReference type="HAMAP" id="MF_01114">
    <property type="entry name" value="RecX"/>
    <property type="match status" value="1"/>
</dbReference>
<evidence type="ECO:0000259" key="8">
    <source>
        <dbReference type="Pfam" id="PF21982"/>
    </source>
</evidence>
<dbReference type="EMBL" id="FOXX01000011">
    <property type="protein sequence ID" value="SFQ82392.1"/>
    <property type="molecule type" value="Genomic_DNA"/>
</dbReference>
<evidence type="ECO:0000259" key="6">
    <source>
        <dbReference type="Pfam" id="PF02631"/>
    </source>
</evidence>
<dbReference type="InterPro" id="IPR053925">
    <property type="entry name" value="RecX_HTH_3rd"/>
</dbReference>
<sequence>MPVVTKITTQKKNAERYNVFLDYGKGEEYAFSVDEYVLTTFTIRKGQNLTDDEIAEIQYEDHVKKAHNLALNYLSYRMRSIKEVQQYLQTKEMGDDAIRRAIEKLLEYRYLNDLEFAKAYVRTHMRTNSKGPGLLKQELIEKGITGPDIEESLLEYDEELQFENALELIEKTRKKSQKQSEKMMKQKAKTTLLTKGFDLALITKALHEVSLEKDEDEQWEALKKQGEKAHRRYRKYDDFQYRQKMKTHLYQKGFPLEQIHKLLAHLAEQND</sequence>